<dbReference type="InterPro" id="IPR053178">
    <property type="entry name" value="Osmoadaptation_assoc"/>
</dbReference>
<dbReference type="OrthoDB" id="4491390at2759"/>
<dbReference type="Proteomes" id="UP000192596">
    <property type="component" value="Unassembled WGS sequence"/>
</dbReference>
<name>A0A1V8ST42_9PEZI</name>
<sequence>MFWNAFLDTHVPKDCMLQCDPFSFYKTCMELPTTQPALLQGLDALSMVQVGSVAGDRRLLEQATNTYARALSALHSALSSPQLISDDHVLAAAMVLQMCEFYTDLASPKGLGWGSHILGVQNILFNRGQDSFRSDLSLQLFAHARSGALCHALLIRKSSPFAEPGWQAVAQRMSRRDQSSAFHDIAVQVPGLLERYDNLELRVDAIDAIIAEAARIETDMRNWLASSDLHYSTQPISDFNNFATLCSDRTFGDAYMFANFMVASLYSKYWICLYFIRTTVRALHAARAIAGHGDAPGDAVQDEELLGYIVDLCHCIPYFCEAASCSIGNIGMFFPMRTAALYFIERGLETEAKWISQVRTNVLNKGLAPPSVDDLQLSHCNDWITDRPSVVECFLRR</sequence>
<evidence type="ECO:0000313" key="2">
    <source>
        <dbReference type="Proteomes" id="UP000192596"/>
    </source>
</evidence>
<dbReference type="Pfam" id="PF11951">
    <property type="entry name" value="Fungal_trans_2"/>
    <property type="match status" value="1"/>
</dbReference>
<keyword evidence="2" id="KW-1185">Reference proteome</keyword>
<dbReference type="InParanoid" id="A0A1V8ST42"/>
<gene>
    <name evidence="1" type="ORF">B0A48_11919</name>
</gene>
<dbReference type="PANTHER" id="PTHR38111:SF2">
    <property type="entry name" value="FINGER DOMAIN PROTEIN, PUTATIVE (AFU_ORTHOLOGUE AFUA_1G01560)-RELATED"/>
    <property type="match status" value="1"/>
</dbReference>
<accession>A0A1V8ST42</accession>
<dbReference type="InterPro" id="IPR021858">
    <property type="entry name" value="Fun_TF"/>
</dbReference>
<reference evidence="2" key="1">
    <citation type="submission" date="2017-03" db="EMBL/GenBank/DDBJ databases">
        <title>Genomes of endolithic fungi from Antarctica.</title>
        <authorList>
            <person name="Coleine C."/>
            <person name="Masonjones S."/>
            <person name="Stajich J.E."/>
        </authorList>
    </citation>
    <scope>NUCLEOTIDE SEQUENCE [LARGE SCALE GENOMIC DNA]</scope>
    <source>
        <strain evidence="2">CCFEE 5527</strain>
    </source>
</reference>
<protein>
    <submittedName>
        <fullName evidence="1">Uncharacterized protein</fullName>
    </submittedName>
</protein>
<dbReference type="AlphaFoldDB" id="A0A1V8ST42"/>
<dbReference type="EMBL" id="NAJO01000028">
    <property type="protein sequence ID" value="OQO02365.1"/>
    <property type="molecule type" value="Genomic_DNA"/>
</dbReference>
<organism evidence="1 2">
    <name type="scientific">Cryoendolithus antarcticus</name>
    <dbReference type="NCBI Taxonomy" id="1507870"/>
    <lineage>
        <taxon>Eukaryota</taxon>
        <taxon>Fungi</taxon>
        <taxon>Dikarya</taxon>
        <taxon>Ascomycota</taxon>
        <taxon>Pezizomycotina</taxon>
        <taxon>Dothideomycetes</taxon>
        <taxon>Dothideomycetidae</taxon>
        <taxon>Cladosporiales</taxon>
        <taxon>Cladosporiaceae</taxon>
        <taxon>Cryoendolithus</taxon>
    </lineage>
</organism>
<dbReference type="PANTHER" id="PTHR38111">
    <property type="entry name" value="ZN(2)-C6 FUNGAL-TYPE DOMAIN-CONTAINING PROTEIN-RELATED"/>
    <property type="match status" value="1"/>
</dbReference>
<proteinExistence type="predicted"/>
<evidence type="ECO:0000313" key="1">
    <source>
        <dbReference type="EMBL" id="OQO02365.1"/>
    </source>
</evidence>
<comment type="caution">
    <text evidence="1">The sequence shown here is derived from an EMBL/GenBank/DDBJ whole genome shotgun (WGS) entry which is preliminary data.</text>
</comment>